<dbReference type="STRING" id="692275.M3BVJ0"/>
<dbReference type="HOGENOM" id="CLU_040960_0_0_1"/>
<evidence type="ECO:0000313" key="5">
    <source>
        <dbReference type="Proteomes" id="UP000016931"/>
    </source>
</evidence>
<organism evidence="4 5">
    <name type="scientific">Sphaerulina musiva (strain SO2202)</name>
    <name type="common">Poplar stem canker fungus</name>
    <name type="synonym">Septoria musiva</name>
    <dbReference type="NCBI Taxonomy" id="692275"/>
    <lineage>
        <taxon>Eukaryota</taxon>
        <taxon>Fungi</taxon>
        <taxon>Dikarya</taxon>
        <taxon>Ascomycota</taxon>
        <taxon>Pezizomycotina</taxon>
        <taxon>Dothideomycetes</taxon>
        <taxon>Dothideomycetidae</taxon>
        <taxon>Mycosphaerellales</taxon>
        <taxon>Mycosphaerellaceae</taxon>
        <taxon>Sphaerulina</taxon>
    </lineage>
</organism>
<feature type="domain" description="Brl1/Brr6" evidence="3">
    <location>
        <begin position="264"/>
        <end position="397"/>
    </location>
</feature>
<dbReference type="SMART" id="SM01042">
    <property type="entry name" value="Brr6_like_C_C"/>
    <property type="match status" value="1"/>
</dbReference>
<feature type="transmembrane region" description="Helical" evidence="2">
    <location>
        <begin position="374"/>
        <end position="396"/>
    </location>
</feature>
<dbReference type="Proteomes" id="UP000016931">
    <property type="component" value="Unassembled WGS sequence"/>
</dbReference>
<dbReference type="OrthoDB" id="5961at2759"/>
<dbReference type="GO" id="GO:0031965">
    <property type="term" value="C:nuclear membrane"/>
    <property type="evidence" value="ECO:0007669"/>
    <property type="project" value="InterPro"/>
</dbReference>
<dbReference type="GO" id="GO:0006998">
    <property type="term" value="P:nuclear envelope organization"/>
    <property type="evidence" value="ECO:0007669"/>
    <property type="project" value="InterPro"/>
</dbReference>
<feature type="region of interest" description="Disordered" evidence="1">
    <location>
        <begin position="1"/>
        <end position="154"/>
    </location>
</feature>
<dbReference type="PANTHER" id="PTHR28136">
    <property type="entry name" value="NUCLEUS EXPORT PROTEIN BRR6"/>
    <property type="match status" value="1"/>
</dbReference>
<protein>
    <recommendedName>
        <fullName evidence="3">Brl1/Brr6 domain-containing protein</fullName>
    </recommendedName>
</protein>
<dbReference type="Pfam" id="PF10104">
    <property type="entry name" value="Brr6_like_C_C"/>
    <property type="match status" value="1"/>
</dbReference>
<name>M3BVJ0_SPHMS</name>
<sequence length="482" mass="54336">MSRGHETGMDFEWQNRTGQIDVRSPFAQVSQNAQRFGTSTPSKQRNNSAFSSPFKSTANLQNSPTRKPLPPPPVSAFNGLFSTPRKLNNDYDDSSAGETPKSPERSDNDATPDHSRANRLRVAKNNFETSTLPTMALTERGSPTKEQSRPEIIRRESWLGELSAKVKRKLHSPGRGEIHRSDHSTAVEKRRSKKKRDQVLARSASKRRRHSVSDSGEDSERPVKGAPRAASRHQNDDMHNPPQRHWLSRTFSFIAEHPTVPNILSFYAQLFFNVFLLAGCVYLIYCFWSAVQGDIDKKSHEAMADIMAEMAECARQYTTNNCDPKIRVPALTNVCEGWSKCMNRDASKVGRAKVSAHTFAEIFNSFVEPISWKAMAFTFLLVFGCFASGNLAFGFFRDKTNQAAQYPPPQYYPPPPTPQRMPSGQQQQQQYFGTPWQHFEQLEPKPSGLPQQQHLLLEAGQHGSPQRSPQRGGGAVRKLQYE</sequence>
<dbReference type="eggNOG" id="KOG4503">
    <property type="taxonomic scope" value="Eukaryota"/>
</dbReference>
<dbReference type="GeneID" id="27903210"/>
<feature type="compositionally biased region" description="Basic and acidic residues" evidence="1">
    <location>
        <begin position="174"/>
        <end position="189"/>
    </location>
</feature>
<keyword evidence="2" id="KW-0472">Membrane</keyword>
<feature type="compositionally biased region" description="Basic and acidic residues" evidence="1">
    <location>
        <begin position="101"/>
        <end position="116"/>
    </location>
</feature>
<feature type="compositionally biased region" description="Polar residues" evidence="1">
    <location>
        <begin position="27"/>
        <end position="65"/>
    </location>
</feature>
<keyword evidence="2" id="KW-1133">Transmembrane helix</keyword>
<keyword evidence="5" id="KW-1185">Reference proteome</keyword>
<feature type="region of interest" description="Disordered" evidence="1">
    <location>
        <begin position="167"/>
        <end position="243"/>
    </location>
</feature>
<dbReference type="PANTHER" id="PTHR28136:SF1">
    <property type="entry name" value="NUCLEUS EXPORT PROTEIN BRL1"/>
    <property type="match status" value="1"/>
</dbReference>
<dbReference type="InterPro" id="IPR040202">
    <property type="entry name" value="Brl1/Brr6"/>
</dbReference>
<reference evidence="4 5" key="1">
    <citation type="journal article" date="2012" name="PLoS Pathog.">
        <title>Diverse lifestyles and strategies of plant pathogenesis encoded in the genomes of eighteen Dothideomycetes fungi.</title>
        <authorList>
            <person name="Ohm R.A."/>
            <person name="Feau N."/>
            <person name="Henrissat B."/>
            <person name="Schoch C.L."/>
            <person name="Horwitz B.A."/>
            <person name="Barry K.W."/>
            <person name="Condon B.J."/>
            <person name="Copeland A.C."/>
            <person name="Dhillon B."/>
            <person name="Glaser F."/>
            <person name="Hesse C.N."/>
            <person name="Kosti I."/>
            <person name="LaButti K."/>
            <person name="Lindquist E.A."/>
            <person name="Lucas S."/>
            <person name="Salamov A.A."/>
            <person name="Bradshaw R.E."/>
            <person name="Ciuffetti L."/>
            <person name="Hamelin R.C."/>
            <person name="Kema G.H.J."/>
            <person name="Lawrence C."/>
            <person name="Scott J.A."/>
            <person name="Spatafora J.W."/>
            <person name="Turgeon B.G."/>
            <person name="de Wit P.J.G.M."/>
            <person name="Zhong S."/>
            <person name="Goodwin S.B."/>
            <person name="Grigoriev I.V."/>
        </authorList>
    </citation>
    <scope>NUCLEOTIDE SEQUENCE [LARGE SCALE GENOMIC DNA]</scope>
    <source>
        <strain evidence="4 5">SO2202</strain>
    </source>
</reference>
<feature type="compositionally biased region" description="Pro residues" evidence="1">
    <location>
        <begin position="406"/>
        <end position="419"/>
    </location>
</feature>
<feature type="compositionally biased region" description="Basic and acidic residues" evidence="1">
    <location>
        <begin position="142"/>
        <end position="154"/>
    </location>
</feature>
<dbReference type="AlphaFoldDB" id="M3BVJ0"/>
<dbReference type="OMA" id="HPHIPRI"/>
<proteinExistence type="predicted"/>
<dbReference type="EMBL" id="KB456266">
    <property type="protein sequence ID" value="EMF11339.1"/>
    <property type="molecule type" value="Genomic_DNA"/>
</dbReference>
<evidence type="ECO:0000256" key="1">
    <source>
        <dbReference type="SAM" id="MobiDB-lite"/>
    </source>
</evidence>
<gene>
    <name evidence="4" type="ORF">SEPMUDRAFT_150298</name>
</gene>
<evidence type="ECO:0000259" key="3">
    <source>
        <dbReference type="SMART" id="SM01042"/>
    </source>
</evidence>
<keyword evidence="2" id="KW-0812">Transmembrane</keyword>
<dbReference type="RefSeq" id="XP_016759460.1">
    <property type="nucleotide sequence ID" value="XM_016906073.1"/>
</dbReference>
<evidence type="ECO:0000313" key="4">
    <source>
        <dbReference type="EMBL" id="EMF11339.1"/>
    </source>
</evidence>
<feature type="transmembrane region" description="Helical" evidence="2">
    <location>
        <begin position="266"/>
        <end position="288"/>
    </location>
</feature>
<evidence type="ECO:0000256" key="2">
    <source>
        <dbReference type="SAM" id="Phobius"/>
    </source>
</evidence>
<accession>M3BVJ0</accession>
<dbReference type="GO" id="GO:0055088">
    <property type="term" value="P:lipid homeostasis"/>
    <property type="evidence" value="ECO:0007669"/>
    <property type="project" value="InterPro"/>
</dbReference>
<dbReference type="InterPro" id="IPR018767">
    <property type="entry name" value="Brl1/Brr6_dom"/>
</dbReference>
<feature type="region of interest" description="Disordered" evidence="1">
    <location>
        <begin position="404"/>
        <end position="482"/>
    </location>
</feature>